<protein>
    <submittedName>
        <fullName evidence="1">Uncharacterized protein</fullName>
    </submittedName>
</protein>
<sequence length="71" mass="8076">MPQPWTVLEHHGDGDLRQLVRQMPALTKMNVDDASFSEGEPITLGFSQKVGEILRHIGSEVPVRPQYRFTM</sequence>
<evidence type="ECO:0000313" key="1">
    <source>
        <dbReference type="EMBL" id="WAJ31256.1"/>
    </source>
</evidence>
<gene>
    <name evidence="1" type="ORF">OXU80_14070</name>
</gene>
<reference evidence="1" key="1">
    <citation type="submission" date="2022-11" db="EMBL/GenBank/DDBJ databases">
        <title>beta-Carotene-producing bacterium, Jeongeuplla avenae sp. nov., alleviates the salt stress of Arabidopsis seedlings.</title>
        <authorList>
            <person name="Jiang L."/>
            <person name="Lee J."/>
        </authorList>
    </citation>
    <scope>NUCLEOTIDE SEQUENCE</scope>
    <source>
        <strain evidence="1">DY_R2A_6</strain>
    </source>
</reference>
<dbReference type="EMBL" id="CP113520">
    <property type="protein sequence ID" value="WAJ31256.1"/>
    <property type="molecule type" value="Genomic_DNA"/>
</dbReference>
<dbReference type="Proteomes" id="UP001163223">
    <property type="component" value="Chromosome"/>
</dbReference>
<proteinExistence type="predicted"/>
<name>A0ACD4NX22_9HYPH</name>
<keyword evidence="2" id="KW-1185">Reference proteome</keyword>
<evidence type="ECO:0000313" key="2">
    <source>
        <dbReference type="Proteomes" id="UP001163223"/>
    </source>
</evidence>
<accession>A0ACD4NX22</accession>
<organism evidence="1 2">
    <name type="scientific">Antarcticirhabdus aurantiaca</name>
    <dbReference type="NCBI Taxonomy" id="2606717"/>
    <lineage>
        <taxon>Bacteria</taxon>
        <taxon>Pseudomonadati</taxon>
        <taxon>Pseudomonadota</taxon>
        <taxon>Alphaproteobacteria</taxon>
        <taxon>Hyphomicrobiales</taxon>
        <taxon>Aurantimonadaceae</taxon>
        <taxon>Antarcticirhabdus</taxon>
    </lineage>
</organism>